<dbReference type="SMART" id="SM00281">
    <property type="entry name" value="LamB"/>
    <property type="match status" value="1"/>
</dbReference>
<accession>A0A7R8XBK2</accession>
<dbReference type="Gene3D" id="2.60.120.260">
    <property type="entry name" value="Galactose-binding domain-like"/>
    <property type="match status" value="1"/>
</dbReference>
<feature type="disulfide bond" evidence="7">
    <location>
        <begin position="900"/>
        <end position="912"/>
    </location>
</feature>
<feature type="domain" description="Laminin EGF-like" evidence="10">
    <location>
        <begin position="635"/>
        <end position="683"/>
    </location>
</feature>
<evidence type="ECO:0000259" key="12">
    <source>
        <dbReference type="PROSITE" id="PS51117"/>
    </source>
</evidence>
<feature type="disulfide bond" evidence="7">
    <location>
        <begin position="305"/>
        <end position="317"/>
    </location>
</feature>
<dbReference type="EMBL" id="CAJPEV010001253">
    <property type="protein sequence ID" value="CAG0891651.1"/>
    <property type="molecule type" value="Genomic_DNA"/>
</dbReference>
<feature type="disulfide bond" evidence="7">
    <location>
        <begin position="325"/>
        <end position="334"/>
    </location>
</feature>
<evidence type="ECO:0000259" key="11">
    <source>
        <dbReference type="PROSITE" id="PS51115"/>
    </source>
</evidence>
<evidence type="ECO:0000256" key="1">
    <source>
        <dbReference type="ARBA" id="ARBA00022729"/>
    </source>
</evidence>
<feature type="domain" description="Laminin EGF-like" evidence="10">
    <location>
        <begin position="738"/>
        <end position="792"/>
    </location>
</feature>
<gene>
    <name evidence="13" type="ORF">DSTB1V02_LOCUS6680</name>
</gene>
<comment type="subunit">
    <text evidence="6">Laminin is a complex glycoprotein, consisting of three different polypeptide chains (alpha, beta, gamma), which are bound to each other by disulfide bonds into a cross-shaped molecule comprising one long and three short arms with globules at each end.</text>
</comment>
<evidence type="ECO:0000256" key="7">
    <source>
        <dbReference type="PROSITE-ProRule" id="PRU00460"/>
    </source>
</evidence>
<feature type="compositionally biased region" description="Polar residues" evidence="9">
    <location>
        <begin position="1337"/>
        <end position="1349"/>
    </location>
</feature>
<keyword evidence="14" id="KW-1185">Reference proteome</keyword>
<keyword evidence="3 7" id="KW-1015">Disulfide bond</keyword>
<dbReference type="OrthoDB" id="430826at2759"/>
<dbReference type="PROSITE" id="PS01248">
    <property type="entry name" value="EGF_LAM_1"/>
    <property type="match status" value="5"/>
</dbReference>
<dbReference type="InterPro" id="IPR000034">
    <property type="entry name" value="Laminin_IV"/>
</dbReference>
<feature type="domain" description="Laminin EGF-like" evidence="10">
    <location>
        <begin position="900"/>
        <end position="945"/>
    </location>
</feature>
<keyword evidence="5 7" id="KW-0424">Laminin EGF-like domain</keyword>
<feature type="domain" description="Laminin EGF-like" evidence="10">
    <location>
        <begin position="793"/>
        <end position="851"/>
    </location>
</feature>
<evidence type="ECO:0000256" key="9">
    <source>
        <dbReference type="SAM" id="MobiDB-lite"/>
    </source>
</evidence>
<feature type="region of interest" description="Disordered" evidence="9">
    <location>
        <begin position="1337"/>
        <end position="1408"/>
    </location>
</feature>
<dbReference type="SMART" id="SM00136">
    <property type="entry name" value="LamNT"/>
    <property type="match status" value="1"/>
</dbReference>
<feature type="coiled-coil region" evidence="8">
    <location>
        <begin position="1170"/>
        <end position="1270"/>
    </location>
</feature>
<feature type="domain" description="Laminin EGF-like" evidence="10">
    <location>
        <begin position="852"/>
        <end position="899"/>
    </location>
</feature>
<evidence type="ECO:0000256" key="3">
    <source>
        <dbReference type="ARBA" id="ARBA00023157"/>
    </source>
</evidence>
<name>A0A7R8XBK2_9CRUS</name>
<keyword evidence="2" id="KW-0677">Repeat</keyword>
<feature type="disulfide bond" evidence="7">
    <location>
        <begin position="375"/>
        <end position="384"/>
    </location>
</feature>
<keyword evidence="1" id="KW-0732">Signal</keyword>
<evidence type="ECO:0000256" key="6">
    <source>
        <dbReference type="ARBA" id="ARBA00065619"/>
    </source>
</evidence>
<dbReference type="Proteomes" id="UP000677054">
    <property type="component" value="Unassembled WGS sequence"/>
</dbReference>
<dbReference type="FunFam" id="2.10.25.10:FF:000105">
    <property type="entry name" value="laminin subunit gamma-1"/>
    <property type="match status" value="2"/>
</dbReference>
<feature type="disulfide bond" evidence="7">
    <location>
        <begin position="873"/>
        <end position="882"/>
    </location>
</feature>
<dbReference type="SUPFAM" id="SSF58104">
    <property type="entry name" value="Methyl-accepting chemotaxis protein (MCP) signaling domain"/>
    <property type="match status" value="1"/>
</dbReference>
<dbReference type="SMART" id="SM00180">
    <property type="entry name" value="EGF_Lam"/>
    <property type="match status" value="10"/>
</dbReference>
<dbReference type="PROSITE" id="PS51117">
    <property type="entry name" value="LAMININ_NTER"/>
    <property type="match status" value="1"/>
</dbReference>
<dbReference type="GO" id="GO:0009888">
    <property type="term" value="P:tissue development"/>
    <property type="evidence" value="ECO:0007669"/>
    <property type="project" value="TreeGrafter"/>
</dbReference>
<dbReference type="InterPro" id="IPR008211">
    <property type="entry name" value="Laminin_N"/>
</dbReference>
<dbReference type="SUPFAM" id="SSF57196">
    <property type="entry name" value="EGF/Laminin"/>
    <property type="match status" value="10"/>
</dbReference>
<feature type="domain" description="Laminin N-terminal" evidence="12">
    <location>
        <begin position="1"/>
        <end position="189"/>
    </location>
</feature>
<sequence length="1498" mass="165243">MKRDWFCFSCLSKITFKKFLWGGLKRSEWAELELQSVTDCILFAGKAYEVTYVRLTFKSSRPESYAIYKQTHQDGPWIPYQYYSTVCRDQYGIEGDVPIRRGDEARAYCSSEYSDISPLTGGSVAFGTLEGRPSNLQFEQHQQLQEWVTATAVRITLDRMNTFRDELFGKPEVLKSYYYAISDLAVGGRCKCNGHASECILRQNHYGEMQPICNCSHFTDGVDCEKCLPFYNDAPWGRATKDGVHECKRCNCNGRAAQCYFDQELYERTGHGGHCVNCTGNTAGPNCERCKDNFFMRSDGTCIPCDCDEIGSRSLQCSSEGRCQCRPGVGGDKCDRCLPNHYGFGRLGCTPCGCNPAGSLDNTPRCDPGSGECMCKSNVEGRRCDKCKPGYFNLDMGNTFGCTPCFCYAHASVCHSAPGYAKTTIESIFSRGNERWTAEDVFGQPVEFQYNAVSQNIGVQAPSRDAVYFVAPERFLGDQRSAYNQLLSFSLRIGEVGPRAKKDDIIIEGAGLQLSQTIFGQGNPLPNVQNQRYDFRLHEHRDHGWSPNLSARDFISVLSNITAIKLRGTYTAEGVGYLDDVQLEVAQRGAIGSPANWVETCTCPEGFVGQFCESCAPGYRHDPPNGGPFARCVPCNCHGHASICDSETGQCICQDNTAGAACELCARGYYGNALQGTDNDCQQCPCPDGGACLQLSDNTVACLECPKGYAGHRCELCTDGFYGDPTGQHGAKRPCQPCDCNGNVDPNAVGNCNRTTGECLKCIYSTGGARCDQCLAGYFGDPLAFPKGDCKACGCNPYGTVQQEKGVTLCDQLTGQCQCKRYVIGQKCDRCADGYYNLRSGGVCNIFGCQPCNCDPIGSVNITCNTETGQCSCKPGVVGLRCDQCTAYSYGFSFEGCKPCECDQIGSVNLQCEKNGQCPCRDNVEGRQCNRCKENKYDRQAGCLDCPPCYNLVQEAVNVHRGRLTEIEGLLDEIATNPTVAEDINFEMKLQEIQRKVNQLLHDTRSSAVAAAGSEKSLAEQLEELYNRIDELRSRIADIADRVTEAGEKSQDGERTITRAETVIREAKSELKSVQRFLESEGQDALQRAKERSEQFGQQSERMSDISREARQLADKHEEEARQIETMARDAFNTSLTAYNLAVEAIEQQRLTSQNLSALDRDADRTLQLLAETKDLSARSQEQATKAEQEALSIISQARLLSQSSVDVSGLKKDAEKLKDEAQRINDEARDLMTDNSALMGQIQNQMKDAEQLKQRAISQQQEADGLLADVDAAHATADEAVKKGNAILEDAKKTLETLQGFDMEVQSSKDEAMQALSEVDEIEDLIREAQDLTKDSQQALKGAQSNAQDAWKVAKEAEETARRASQEAGEILRDARDTKHKADATRGQAEDTQREASQTKSTLSKYEEQVKEDAELSLEALKRANAAKNNAQEASKSVAKALAEVQKILSDLNRLESPKKDEIEELERKLNETETRLQQAGLESILTDLKEALALQV</sequence>
<evidence type="ECO:0000313" key="13">
    <source>
        <dbReference type="EMBL" id="CAD7246837.1"/>
    </source>
</evidence>
<dbReference type="Pfam" id="PF00052">
    <property type="entry name" value="Laminin_B"/>
    <property type="match status" value="1"/>
</dbReference>
<feature type="domain" description="Laminin IV type A" evidence="11">
    <location>
        <begin position="431"/>
        <end position="600"/>
    </location>
</feature>
<dbReference type="PRINTS" id="PR00011">
    <property type="entry name" value="EGFLAMININ"/>
</dbReference>
<evidence type="ECO:0000313" key="14">
    <source>
        <dbReference type="Proteomes" id="UP000677054"/>
    </source>
</evidence>
<feature type="compositionally biased region" description="Polar residues" evidence="9">
    <location>
        <begin position="1396"/>
        <end position="1405"/>
    </location>
</feature>
<evidence type="ECO:0000256" key="8">
    <source>
        <dbReference type="SAM" id="Coils"/>
    </source>
</evidence>
<dbReference type="InterPro" id="IPR002049">
    <property type="entry name" value="LE_dom"/>
</dbReference>
<dbReference type="Gene3D" id="2.10.25.10">
    <property type="entry name" value="Laminin"/>
    <property type="match status" value="9"/>
</dbReference>
<feature type="disulfide bond" evidence="7">
    <location>
        <begin position="852"/>
        <end position="864"/>
    </location>
</feature>
<dbReference type="GO" id="GO:0009887">
    <property type="term" value="P:animal organ morphogenesis"/>
    <property type="evidence" value="ECO:0007669"/>
    <property type="project" value="TreeGrafter"/>
</dbReference>
<organism evidence="13">
    <name type="scientific">Darwinula stevensoni</name>
    <dbReference type="NCBI Taxonomy" id="69355"/>
    <lineage>
        <taxon>Eukaryota</taxon>
        <taxon>Metazoa</taxon>
        <taxon>Ecdysozoa</taxon>
        <taxon>Arthropoda</taxon>
        <taxon>Crustacea</taxon>
        <taxon>Oligostraca</taxon>
        <taxon>Ostracoda</taxon>
        <taxon>Podocopa</taxon>
        <taxon>Podocopida</taxon>
        <taxon>Darwinulocopina</taxon>
        <taxon>Darwinuloidea</taxon>
        <taxon>Darwinulidae</taxon>
        <taxon>Darwinula</taxon>
    </lineage>
</organism>
<feature type="disulfide bond" evidence="7">
    <location>
        <begin position="854"/>
        <end position="871"/>
    </location>
</feature>
<evidence type="ECO:0008006" key="15">
    <source>
        <dbReference type="Google" id="ProtNLM"/>
    </source>
</evidence>
<dbReference type="PROSITE" id="PS51115">
    <property type="entry name" value="LAMININ_IVA"/>
    <property type="match status" value="1"/>
</dbReference>
<comment type="caution">
    <text evidence="7">Lacks conserved residue(s) required for the propagation of feature annotation.</text>
</comment>
<dbReference type="SMART" id="SM00181">
    <property type="entry name" value="EGF"/>
    <property type="match status" value="5"/>
</dbReference>
<dbReference type="PANTHER" id="PTHR10574:SF435">
    <property type="entry name" value="LAMININ SUBUNIT GAMMA-1"/>
    <property type="match status" value="1"/>
</dbReference>
<proteinExistence type="predicted"/>
<feature type="domain" description="Laminin EGF-like" evidence="10">
    <location>
        <begin position="352"/>
        <end position="404"/>
    </location>
</feature>
<feature type="disulfide bond" evidence="7">
    <location>
        <begin position="762"/>
        <end position="771"/>
    </location>
</feature>
<dbReference type="FunFam" id="2.10.25.10:FF:000067">
    <property type="entry name" value="Laminin subunit gamma 1"/>
    <property type="match status" value="2"/>
</dbReference>
<protein>
    <recommendedName>
        <fullName evidence="15">Laminin subunit gamma-1</fullName>
    </recommendedName>
</protein>
<evidence type="ECO:0000256" key="2">
    <source>
        <dbReference type="ARBA" id="ARBA00022737"/>
    </source>
</evidence>
<dbReference type="PANTHER" id="PTHR10574">
    <property type="entry name" value="NETRIN/LAMININ-RELATED"/>
    <property type="match status" value="1"/>
</dbReference>
<feature type="disulfide bond" evidence="7">
    <location>
        <begin position="819"/>
        <end position="828"/>
    </location>
</feature>
<evidence type="ECO:0000256" key="4">
    <source>
        <dbReference type="ARBA" id="ARBA00023180"/>
    </source>
</evidence>
<dbReference type="CDD" id="cd00055">
    <property type="entry name" value="EGF_Lam"/>
    <property type="match status" value="10"/>
</dbReference>
<feature type="disulfide bond" evidence="7">
    <location>
        <begin position="653"/>
        <end position="662"/>
    </location>
</feature>
<reference evidence="13" key="1">
    <citation type="submission" date="2020-11" db="EMBL/GenBank/DDBJ databases">
        <authorList>
            <person name="Tran Van P."/>
        </authorList>
    </citation>
    <scope>NUCLEOTIDE SEQUENCE</scope>
</reference>
<dbReference type="Pfam" id="PF00053">
    <property type="entry name" value="EGF_laminin"/>
    <property type="match status" value="11"/>
</dbReference>
<dbReference type="PROSITE" id="PS50027">
    <property type="entry name" value="EGF_LAM_2"/>
    <property type="match status" value="7"/>
</dbReference>
<keyword evidence="8" id="KW-0175">Coiled coil</keyword>
<dbReference type="InterPro" id="IPR050440">
    <property type="entry name" value="Laminin/Netrin_ECM"/>
</dbReference>
<dbReference type="FunFam" id="2.10.25.10:FF:000166">
    <property type="entry name" value="laminin subunit gamma-1"/>
    <property type="match status" value="1"/>
</dbReference>
<keyword evidence="4" id="KW-0325">Glycoprotein</keyword>
<feature type="disulfide bond" evidence="7">
    <location>
        <begin position="920"/>
        <end position="929"/>
    </location>
</feature>
<dbReference type="FunFam" id="2.10.25.10:FF:000758">
    <property type="entry name" value="Laminin subunit gamma 1"/>
    <property type="match status" value="1"/>
</dbReference>
<evidence type="ECO:0000256" key="5">
    <source>
        <dbReference type="ARBA" id="ARBA00023292"/>
    </source>
</evidence>
<dbReference type="FunFam" id="2.10.25.10:FF:000051">
    <property type="entry name" value="Laminin subunit alpha 4"/>
    <property type="match status" value="1"/>
</dbReference>
<feature type="compositionally biased region" description="Basic and acidic residues" evidence="9">
    <location>
        <begin position="1353"/>
        <end position="1395"/>
    </location>
</feature>
<feature type="region of interest" description="Disordered" evidence="9">
    <location>
        <begin position="1082"/>
        <end position="1105"/>
    </location>
</feature>
<feature type="domain" description="Laminin EGF-like" evidence="10">
    <location>
        <begin position="305"/>
        <end position="351"/>
    </location>
</feature>
<dbReference type="Pfam" id="PF00055">
    <property type="entry name" value="Laminin_N"/>
    <property type="match status" value="1"/>
</dbReference>
<dbReference type="FunFam" id="2.10.25.10:FF:000193">
    <property type="entry name" value="Laminin subunit gamma 1"/>
    <property type="match status" value="1"/>
</dbReference>
<dbReference type="EMBL" id="LR900770">
    <property type="protein sequence ID" value="CAD7246837.1"/>
    <property type="molecule type" value="Genomic_DNA"/>
</dbReference>
<evidence type="ECO:0000259" key="10">
    <source>
        <dbReference type="PROSITE" id="PS50027"/>
    </source>
</evidence>
<dbReference type="InterPro" id="IPR000742">
    <property type="entry name" value="EGF"/>
</dbReference>
<feature type="coiled-coil region" evidence="8">
    <location>
        <begin position="1015"/>
        <end position="1049"/>
    </location>
</feature>